<evidence type="ECO:0000313" key="2">
    <source>
        <dbReference type="EMBL" id="MFB9735629.1"/>
    </source>
</evidence>
<dbReference type="GO" id="GO:0003677">
    <property type="term" value="F:DNA binding"/>
    <property type="evidence" value="ECO:0007669"/>
    <property type="project" value="UniProtKB-KW"/>
</dbReference>
<comment type="caution">
    <text evidence="2">The sequence shown here is derived from an EMBL/GenBank/DDBJ whole genome shotgun (WGS) entry which is preliminary data.</text>
</comment>
<protein>
    <submittedName>
        <fullName evidence="2">Class I SAM-dependent DNA methyltransferase</fullName>
    </submittedName>
</protein>
<dbReference type="GO" id="GO:0032259">
    <property type="term" value="P:methylation"/>
    <property type="evidence" value="ECO:0007669"/>
    <property type="project" value="UniProtKB-KW"/>
</dbReference>
<dbReference type="InterPro" id="IPR029063">
    <property type="entry name" value="SAM-dependent_MTases_sf"/>
</dbReference>
<dbReference type="Proteomes" id="UP001589703">
    <property type="component" value="Unassembled WGS sequence"/>
</dbReference>
<keyword evidence="3" id="KW-1185">Reference proteome</keyword>
<dbReference type="RefSeq" id="WP_247473406.1">
    <property type="nucleotide sequence ID" value="NZ_JBHMAR010000009.1"/>
</dbReference>
<proteinExistence type="predicted"/>
<keyword evidence="2" id="KW-0238">DNA-binding</keyword>
<dbReference type="Pfam" id="PF13649">
    <property type="entry name" value="Methyltransf_25"/>
    <property type="match status" value="1"/>
</dbReference>
<keyword evidence="2" id="KW-0489">Methyltransferase</keyword>
<evidence type="ECO:0000259" key="1">
    <source>
        <dbReference type="Pfam" id="PF13649"/>
    </source>
</evidence>
<reference evidence="2 3" key="1">
    <citation type="submission" date="2024-09" db="EMBL/GenBank/DDBJ databases">
        <authorList>
            <person name="Sun Q."/>
            <person name="Mori K."/>
        </authorList>
    </citation>
    <scope>NUCLEOTIDE SEQUENCE [LARGE SCALE GENOMIC DNA]</scope>
    <source>
        <strain evidence="2 3">JCM 10918</strain>
    </source>
</reference>
<feature type="domain" description="Methyltransferase" evidence="1">
    <location>
        <begin position="47"/>
        <end position="139"/>
    </location>
</feature>
<dbReference type="Gene3D" id="3.40.50.150">
    <property type="entry name" value="Vaccinia Virus protein VP39"/>
    <property type="match status" value="1"/>
</dbReference>
<dbReference type="GO" id="GO:0008168">
    <property type="term" value="F:methyltransferase activity"/>
    <property type="evidence" value="ECO:0007669"/>
    <property type="project" value="UniProtKB-KW"/>
</dbReference>
<organism evidence="2 3">
    <name type="scientific">Streptomyces thermocoprophilus</name>
    <dbReference type="NCBI Taxonomy" id="78356"/>
    <lineage>
        <taxon>Bacteria</taxon>
        <taxon>Bacillati</taxon>
        <taxon>Actinomycetota</taxon>
        <taxon>Actinomycetes</taxon>
        <taxon>Kitasatosporales</taxon>
        <taxon>Streptomycetaceae</taxon>
        <taxon>Streptomyces</taxon>
    </lineage>
</organism>
<dbReference type="EMBL" id="JBHMAR010000009">
    <property type="protein sequence ID" value="MFB9735629.1"/>
    <property type="molecule type" value="Genomic_DNA"/>
</dbReference>
<keyword evidence="2" id="KW-0808">Transferase</keyword>
<gene>
    <name evidence="2" type="ORF">ACFFRO_10855</name>
</gene>
<dbReference type="SUPFAM" id="SSF53335">
    <property type="entry name" value="S-adenosyl-L-methionine-dependent methyltransferases"/>
    <property type="match status" value="1"/>
</dbReference>
<sequence length="247" mass="26860">MLDADGYFGESVAASYDESTADMFEPQVVEPAVEVLAELAGDGGRALEFGIGTGRIALPLAARGVEVHGIDMSRAMVKRLREKPGGDAIGVTIGDFATAKVDGTFSVAYLVFNTISNLTSQDAQVDCFLNAAAHLEPGGCFVIEVGVPDLRRLPPGQTAVPFRVEDGRFGFDQYDVATQSMSSHHISVRDGNASYLTVPFRYVWPSELDLMARLAGMRLRARWDGWSREPFTSESRQHVSVWEKPAD</sequence>
<accession>A0ABV5VCS4</accession>
<dbReference type="InterPro" id="IPR041698">
    <property type="entry name" value="Methyltransf_25"/>
</dbReference>
<name>A0ABV5VCS4_9ACTN</name>
<evidence type="ECO:0000313" key="3">
    <source>
        <dbReference type="Proteomes" id="UP001589703"/>
    </source>
</evidence>